<dbReference type="Pfam" id="PF00621">
    <property type="entry name" value="RhoGEF"/>
    <property type="match status" value="1"/>
</dbReference>
<keyword evidence="7" id="KW-1185">Reference proteome</keyword>
<feature type="region of interest" description="Disordered" evidence="3">
    <location>
        <begin position="615"/>
        <end position="643"/>
    </location>
</feature>
<feature type="compositionally biased region" description="Polar residues" evidence="3">
    <location>
        <begin position="1"/>
        <end position="25"/>
    </location>
</feature>
<dbReference type="PANTHER" id="PTHR46572:SF1">
    <property type="entry name" value="RHO1 GUANINE NUCLEOTIDE EXCHANGE FACTOR TUS1"/>
    <property type="match status" value="1"/>
</dbReference>
<dbReference type="SMART" id="SM00036">
    <property type="entry name" value="CNH"/>
    <property type="match status" value="1"/>
</dbReference>
<evidence type="ECO:0000313" key="7">
    <source>
        <dbReference type="Proteomes" id="UP000078561"/>
    </source>
</evidence>
<evidence type="ECO:0000259" key="4">
    <source>
        <dbReference type="PROSITE" id="PS50010"/>
    </source>
</evidence>
<dbReference type="InterPro" id="IPR001180">
    <property type="entry name" value="CNH_dom"/>
</dbReference>
<feature type="domain" description="DH" evidence="4">
    <location>
        <begin position="331"/>
        <end position="523"/>
    </location>
</feature>
<protein>
    <recommendedName>
        <fullName evidence="8">DH domain-containing protein</fullName>
    </recommendedName>
</protein>
<organism evidence="6">
    <name type="scientific">Absidia glauca</name>
    <name type="common">Pin mould</name>
    <dbReference type="NCBI Taxonomy" id="4829"/>
    <lineage>
        <taxon>Eukaryota</taxon>
        <taxon>Fungi</taxon>
        <taxon>Fungi incertae sedis</taxon>
        <taxon>Mucoromycota</taxon>
        <taxon>Mucoromycotina</taxon>
        <taxon>Mucoromycetes</taxon>
        <taxon>Mucorales</taxon>
        <taxon>Cunninghamellaceae</taxon>
        <taxon>Absidia</taxon>
    </lineage>
</organism>
<dbReference type="Proteomes" id="UP000078561">
    <property type="component" value="Unassembled WGS sequence"/>
</dbReference>
<feature type="region of interest" description="Disordered" evidence="3">
    <location>
        <begin position="1"/>
        <end position="45"/>
    </location>
</feature>
<feature type="compositionally biased region" description="Polar residues" evidence="3">
    <location>
        <begin position="292"/>
        <end position="302"/>
    </location>
</feature>
<dbReference type="Pfam" id="PF15405">
    <property type="entry name" value="PH_5"/>
    <property type="match status" value="1"/>
</dbReference>
<dbReference type="PROSITE" id="PS50010">
    <property type="entry name" value="DH_2"/>
    <property type="match status" value="1"/>
</dbReference>
<gene>
    <name evidence="6" type="primary">ABSGL_15155.1 scaffold 15162</name>
</gene>
<feature type="compositionally biased region" description="Low complexity" evidence="3">
    <location>
        <begin position="550"/>
        <end position="566"/>
    </location>
</feature>
<dbReference type="InterPro" id="IPR041675">
    <property type="entry name" value="PH_5"/>
</dbReference>
<dbReference type="Gene3D" id="1.20.900.10">
    <property type="entry name" value="Dbl homology (DH) domain"/>
    <property type="match status" value="1"/>
</dbReference>
<dbReference type="PANTHER" id="PTHR46572">
    <property type="entry name" value="RHO1 GDP-GTP EXCHANGE PROTEIN 1-RELATED"/>
    <property type="match status" value="1"/>
</dbReference>
<dbReference type="InterPro" id="IPR000219">
    <property type="entry name" value="DH_dom"/>
</dbReference>
<dbReference type="SUPFAM" id="SSF50729">
    <property type="entry name" value="PH domain-like"/>
    <property type="match status" value="1"/>
</dbReference>
<feature type="region of interest" description="Disordered" evidence="3">
    <location>
        <begin position="684"/>
        <end position="719"/>
    </location>
</feature>
<sequence>MTEDTQGTTAPLQDDNGTLYTTTVLSPPRMPSATTSPSNDGSSMATHGTAIAAESTDDGNTTLSFAGTSAPLPLVNKAKDTNAIILQPPSQDFLPFGLHNTPAGAAYYALLSVLSQDFIYGVKMVNESRKLFCSDEYPLSFTGVEAVHIIRSLVSDGYKDKFYRNLGRTLMALDPPLFEPLPYSEKSLKKNVFYDSANEFYTLKESTLVLGQEGLAQGISHPLSRCYSPRCLPNGGDNSSMCYSPCCPNKTGPKKQQQQQQQQQQLQQPPLLSSASSFSSSPSSSPGRNNVHRATSLGSSVASSHDTALSRAWSAMIPREILQSTSESEVKRQEAIHELIYTEEDYVRDLNLLDDLFAKPLTTAQCIEPERRADFCDALFVNYLEILELHRNLYKDLRDYQSSCQAHGGFVDRVANIFLQYVSGFETIYLRYGPNVVLADYNVKKEIGKNILFQNFIREKEKQAETRKLPFRHFLVLPVTRLQRYSLLLDAVYKRTPDDHPDKKELATVTSTIVQVATKMDERTAETKQQLRLLQIHDQLQYKSAPSNGQQQQKSSQNLSQPSQQQRTVDDLRLLEPGRRLIYEGTVMKRSQLMESSPVHLILFDHMLIITKPKRSTKQSSTALLSPTLPPPLPSHGNSTQPLNALSSINPSVDYNAYVISKNPIPLNLLYIQGTEGFALGDYTMQQSSSTPGTPSIADNPPSSPIPSMRFKSSPSSNPTPLTLQHIGRHGIEYTVYVDNPQLQMIWKEKIVEAKAQWDKDHLGQNVFGIKCLTDHTFGPSLSAGKILASAPFLSTSGKRMVVSSTAQGLWMGSADGSIPHQQVMNIANITQIGILQDNHVLLILADKVLTAYALELLDPSTTKKGFAAQKVSQHVQFFSCGKSMGRSLLVAMKRKGMDSHFKAYEPYCGDLRDPKNQKFLNNKTGFLGAEATDVQLLKARLAIVCERGFEIIDLDALHDIRNLPDTVNDRDFDFLVSPDGAPAKPLAMYKCPDGNFLLCYDVFFFLVDYKGSYSRKNYDKVEWIGSPHAVAFFYPYVMAFDSQMIEVRHVGTGELIQVLVGKDMQHLCSSPHLQGVMTHPYDPNYQYVFELLAIPS</sequence>
<dbReference type="InterPro" id="IPR035899">
    <property type="entry name" value="DBL_dom_sf"/>
</dbReference>
<proteinExistence type="predicted"/>
<keyword evidence="1" id="KW-0597">Phosphoprotein</keyword>
<dbReference type="AlphaFoldDB" id="A0A168T530"/>
<feature type="compositionally biased region" description="Low complexity" evidence="3">
    <location>
        <begin position="256"/>
        <end position="286"/>
    </location>
</feature>
<dbReference type="InParanoid" id="A0A168T530"/>
<dbReference type="SUPFAM" id="SSF48065">
    <property type="entry name" value="DBL homology domain (DH-domain)"/>
    <property type="match status" value="1"/>
</dbReference>
<dbReference type="InterPro" id="IPR001849">
    <property type="entry name" value="PH_domain"/>
</dbReference>
<dbReference type="PROSITE" id="PS50219">
    <property type="entry name" value="CNH"/>
    <property type="match status" value="1"/>
</dbReference>
<accession>A0A168T530</accession>
<reference evidence="6" key="1">
    <citation type="submission" date="2016-04" db="EMBL/GenBank/DDBJ databases">
        <authorList>
            <person name="Evans L.H."/>
            <person name="Alamgir A."/>
            <person name="Owens N."/>
            <person name="Weber N.D."/>
            <person name="Virtaneva K."/>
            <person name="Barbian K."/>
            <person name="Babar A."/>
            <person name="Rosenke K."/>
        </authorList>
    </citation>
    <scope>NUCLEOTIDE SEQUENCE [LARGE SCALE GENOMIC DNA]</scope>
    <source>
        <strain evidence="6">CBS 101.48</strain>
    </source>
</reference>
<feature type="domain" description="CNH" evidence="5">
    <location>
        <begin position="784"/>
        <end position="1075"/>
    </location>
</feature>
<dbReference type="EMBL" id="LT555008">
    <property type="protein sequence ID" value="SAM09479.1"/>
    <property type="molecule type" value="Genomic_DNA"/>
</dbReference>
<evidence type="ECO:0000256" key="1">
    <source>
        <dbReference type="ARBA" id="ARBA00022553"/>
    </source>
</evidence>
<dbReference type="InterPro" id="IPR052233">
    <property type="entry name" value="Rho-type_GEFs"/>
</dbReference>
<dbReference type="GO" id="GO:0005085">
    <property type="term" value="F:guanyl-nucleotide exchange factor activity"/>
    <property type="evidence" value="ECO:0007669"/>
    <property type="project" value="UniProtKB-KW"/>
</dbReference>
<feature type="compositionally biased region" description="Polar residues" evidence="3">
    <location>
        <begin position="32"/>
        <end position="45"/>
    </location>
</feature>
<evidence type="ECO:0000256" key="2">
    <source>
        <dbReference type="ARBA" id="ARBA00022658"/>
    </source>
</evidence>
<dbReference type="InterPro" id="IPR011993">
    <property type="entry name" value="PH-like_dom_sf"/>
</dbReference>
<evidence type="ECO:0008006" key="8">
    <source>
        <dbReference type="Google" id="ProtNLM"/>
    </source>
</evidence>
<dbReference type="SMART" id="SM00325">
    <property type="entry name" value="RhoGEF"/>
    <property type="match status" value="1"/>
</dbReference>
<keyword evidence="2" id="KW-0344">Guanine-nucleotide releasing factor</keyword>
<evidence type="ECO:0000256" key="3">
    <source>
        <dbReference type="SAM" id="MobiDB-lite"/>
    </source>
</evidence>
<dbReference type="SMART" id="SM00233">
    <property type="entry name" value="PH"/>
    <property type="match status" value="1"/>
</dbReference>
<feature type="region of interest" description="Disordered" evidence="3">
    <location>
        <begin position="543"/>
        <end position="571"/>
    </location>
</feature>
<feature type="compositionally biased region" description="Polar residues" evidence="3">
    <location>
        <begin position="684"/>
        <end position="694"/>
    </location>
</feature>
<name>A0A168T530_ABSGL</name>
<evidence type="ECO:0000313" key="6">
    <source>
        <dbReference type="EMBL" id="SAM09479.1"/>
    </source>
</evidence>
<dbReference type="Pfam" id="PF00780">
    <property type="entry name" value="CNH"/>
    <property type="match status" value="1"/>
</dbReference>
<dbReference type="CDD" id="cd00160">
    <property type="entry name" value="RhoGEF"/>
    <property type="match status" value="1"/>
</dbReference>
<feature type="region of interest" description="Disordered" evidence="3">
    <location>
        <begin position="249"/>
        <end position="302"/>
    </location>
</feature>
<evidence type="ECO:0000259" key="5">
    <source>
        <dbReference type="PROSITE" id="PS50219"/>
    </source>
</evidence>
<dbReference type="Gene3D" id="2.30.29.30">
    <property type="entry name" value="Pleckstrin-homology domain (PH domain)/Phosphotyrosine-binding domain (PTB)"/>
    <property type="match status" value="1"/>
</dbReference>
<dbReference type="STRING" id="4829.A0A168T530"/>
<dbReference type="OrthoDB" id="2272012at2759"/>